<reference evidence="1 2" key="1">
    <citation type="journal article" date="2017" name="Nat. Commun.">
        <title>Genome assembly with in vitro proximity ligation data and whole-genome triplication in lettuce.</title>
        <authorList>
            <person name="Reyes-Chin-Wo S."/>
            <person name="Wang Z."/>
            <person name="Yang X."/>
            <person name="Kozik A."/>
            <person name="Arikit S."/>
            <person name="Song C."/>
            <person name="Xia L."/>
            <person name="Froenicke L."/>
            <person name="Lavelle D.O."/>
            <person name="Truco M.J."/>
            <person name="Xia R."/>
            <person name="Zhu S."/>
            <person name="Xu C."/>
            <person name="Xu H."/>
            <person name="Xu X."/>
            <person name="Cox K."/>
            <person name="Korf I."/>
            <person name="Meyers B.C."/>
            <person name="Michelmore R.W."/>
        </authorList>
    </citation>
    <scope>NUCLEOTIDE SEQUENCE [LARGE SCALE GENOMIC DNA]</scope>
    <source>
        <strain evidence="2">cv. Salinas</strain>
        <tissue evidence="1">Seedlings</tissue>
    </source>
</reference>
<comment type="caution">
    <text evidence="1">The sequence shown here is derived from an EMBL/GenBank/DDBJ whole genome shotgun (WGS) entry which is preliminary data.</text>
</comment>
<evidence type="ECO:0000313" key="1">
    <source>
        <dbReference type="EMBL" id="KAJ0207598.1"/>
    </source>
</evidence>
<keyword evidence="2" id="KW-1185">Reference proteome</keyword>
<protein>
    <submittedName>
        <fullName evidence="1">Uncharacterized protein</fullName>
    </submittedName>
</protein>
<dbReference type="Proteomes" id="UP000235145">
    <property type="component" value="Unassembled WGS sequence"/>
</dbReference>
<organism evidence="1 2">
    <name type="scientific">Lactuca sativa</name>
    <name type="common">Garden lettuce</name>
    <dbReference type="NCBI Taxonomy" id="4236"/>
    <lineage>
        <taxon>Eukaryota</taxon>
        <taxon>Viridiplantae</taxon>
        <taxon>Streptophyta</taxon>
        <taxon>Embryophyta</taxon>
        <taxon>Tracheophyta</taxon>
        <taxon>Spermatophyta</taxon>
        <taxon>Magnoliopsida</taxon>
        <taxon>eudicotyledons</taxon>
        <taxon>Gunneridae</taxon>
        <taxon>Pentapetalae</taxon>
        <taxon>asterids</taxon>
        <taxon>campanulids</taxon>
        <taxon>Asterales</taxon>
        <taxon>Asteraceae</taxon>
        <taxon>Cichorioideae</taxon>
        <taxon>Cichorieae</taxon>
        <taxon>Lactucinae</taxon>
        <taxon>Lactuca</taxon>
    </lineage>
</organism>
<proteinExistence type="predicted"/>
<accession>A0A9R1VKA9</accession>
<name>A0A9R1VKA9_LACSA</name>
<gene>
    <name evidence="1" type="ORF">LSAT_V11C500239520</name>
</gene>
<sequence length="89" mass="10457">MDLLFPQLQAIESRIVNIVNSQGYGLQRLGRNQTDISSDDSKDCKHFLWIDDELPIGIRLKILSLQMENMIMSNKTMELENEKRTYKRK</sequence>
<evidence type="ECO:0000313" key="2">
    <source>
        <dbReference type="Proteomes" id="UP000235145"/>
    </source>
</evidence>
<dbReference type="AlphaFoldDB" id="A0A9R1VKA9"/>
<dbReference type="EMBL" id="NBSK02000005">
    <property type="protein sequence ID" value="KAJ0207598.1"/>
    <property type="molecule type" value="Genomic_DNA"/>
</dbReference>